<feature type="domain" description="F-box associated beta-propeller type 3" evidence="1">
    <location>
        <begin position="6"/>
        <end position="68"/>
    </location>
</feature>
<accession>A0A8T2BZ87</accession>
<dbReference type="Pfam" id="PF08268">
    <property type="entry name" value="FBA_3"/>
    <property type="match status" value="1"/>
</dbReference>
<proteinExistence type="predicted"/>
<feature type="non-terminal residue" evidence="2">
    <location>
        <position position="1"/>
    </location>
</feature>
<sequence>GLRVSPVGDQFKVLSLVTSPDQFLDYHLHEFITLGGQQVSRNQVTTAPYYPVTDGLCINGSIYYAAWAPKL</sequence>
<name>A0A8T2BZ87_9BRAS</name>
<keyword evidence="3" id="KW-1185">Reference proteome</keyword>
<dbReference type="Proteomes" id="UP000694240">
    <property type="component" value="Chromosome 6"/>
</dbReference>
<reference evidence="2 3" key="1">
    <citation type="submission" date="2020-12" db="EMBL/GenBank/DDBJ databases">
        <title>Concerted genomic and epigenomic changes stabilize Arabidopsis allopolyploids.</title>
        <authorList>
            <person name="Chen Z."/>
        </authorList>
    </citation>
    <scope>NUCLEOTIDE SEQUENCE [LARGE SCALE GENOMIC DNA]</scope>
    <source>
        <strain evidence="2">Allo738</strain>
        <tissue evidence="2">Leaf</tissue>
    </source>
</reference>
<organism evidence="2 3">
    <name type="scientific">Arabidopsis thaliana x Arabidopsis arenosa</name>
    <dbReference type="NCBI Taxonomy" id="1240361"/>
    <lineage>
        <taxon>Eukaryota</taxon>
        <taxon>Viridiplantae</taxon>
        <taxon>Streptophyta</taxon>
        <taxon>Embryophyta</taxon>
        <taxon>Tracheophyta</taxon>
        <taxon>Spermatophyta</taxon>
        <taxon>Magnoliopsida</taxon>
        <taxon>eudicotyledons</taxon>
        <taxon>Gunneridae</taxon>
        <taxon>Pentapetalae</taxon>
        <taxon>rosids</taxon>
        <taxon>malvids</taxon>
        <taxon>Brassicales</taxon>
        <taxon>Brassicaceae</taxon>
        <taxon>Camelineae</taxon>
        <taxon>Arabidopsis</taxon>
    </lineage>
</organism>
<evidence type="ECO:0000313" key="3">
    <source>
        <dbReference type="Proteomes" id="UP000694240"/>
    </source>
</evidence>
<comment type="caution">
    <text evidence="2">The sequence shown here is derived from an EMBL/GenBank/DDBJ whole genome shotgun (WGS) entry which is preliminary data.</text>
</comment>
<dbReference type="InterPro" id="IPR013187">
    <property type="entry name" value="F-box-assoc_dom_typ3"/>
</dbReference>
<evidence type="ECO:0000259" key="1">
    <source>
        <dbReference type="Pfam" id="PF08268"/>
    </source>
</evidence>
<protein>
    <recommendedName>
        <fullName evidence="1">F-box associated beta-propeller type 3 domain-containing protein</fullName>
    </recommendedName>
</protein>
<evidence type="ECO:0000313" key="2">
    <source>
        <dbReference type="EMBL" id="KAG7591959.1"/>
    </source>
</evidence>
<dbReference type="EMBL" id="JAEFBK010000006">
    <property type="protein sequence ID" value="KAG7591959.1"/>
    <property type="molecule type" value="Genomic_DNA"/>
</dbReference>
<dbReference type="AlphaFoldDB" id="A0A8T2BZ87"/>
<gene>
    <name evidence="2" type="ORF">ISN45_Aa01g009330</name>
</gene>